<evidence type="ECO:0000313" key="3">
    <source>
        <dbReference type="EMBL" id="KAK1756110.1"/>
    </source>
</evidence>
<dbReference type="AlphaFoldDB" id="A0AAJ0BD52"/>
<keyword evidence="4" id="KW-1185">Reference proteome</keyword>
<gene>
    <name evidence="3" type="ORF">QBC47DRAFT_180329</name>
</gene>
<dbReference type="Pfam" id="PF00722">
    <property type="entry name" value="Glyco_hydro_16"/>
    <property type="match status" value="1"/>
</dbReference>
<evidence type="ECO:0000313" key="4">
    <source>
        <dbReference type="Proteomes" id="UP001239445"/>
    </source>
</evidence>
<reference evidence="3" key="1">
    <citation type="submission" date="2023-06" db="EMBL/GenBank/DDBJ databases">
        <title>Genome-scale phylogeny and comparative genomics of the fungal order Sordariales.</title>
        <authorList>
            <consortium name="Lawrence Berkeley National Laboratory"/>
            <person name="Hensen N."/>
            <person name="Bonometti L."/>
            <person name="Westerberg I."/>
            <person name="Brannstrom I.O."/>
            <person name="Guillou S."/>
            <person name="Cros-Aarteil S."/>
            <person name="Calhoun S."/>
            <person name="Haridas S."/>
            <person name="Kuo A."/>
            <person name="Mondo S."/>
            <person name="Pangilinan J."/>
            <person name="Riley R."/>
            <person name="Labutti K."/>
            <person name="Andreopoulos B."/>
            <person name="Lipzen A."/>
            <person name="Chen C."/>
            <person name="Yanf M."/>
            <person name="Daum C."/>
            <person name="Ng V."/>
            <person name="Clum A."/>
            <person name="Steindorff A."/>
            <person name="Ohm R."/>
            <person name="Martin F."/>
            <person name="Silar P."/>
            <person name="Natvig D."/>
            <person name="Lalanne C."/>
            <person name="Gautier V."/>
            <person name="Ament-Velasquez S.L."/>
            <person name="Kruys A."/>
            <person name="Hutchinson M.I."/>
            <person name="Powell A.J."/>
            <person name="Barry K."/>
            <person name="Miller A.N."/>
            <person name="Grigoriev I.V."/>
            <person name="Debuchy R."/>
            <person name="Gladieux P."/>
            <person name="Thoren M.H."/>
            <person name="Johannesson H."/>
        </authorList>
    </citation>
    <scope>NUCLEOTIDE SEQUENCE</scope>
    <source>
        <strain evidence="3">PSN4</strain>
    </source>
</reference>
<dbReference type="GO" id="GO:0004553">
    <property type="term" value="F:hydrolase activity, hydrolyzing O-glycosyl compounds"/>
    <property type="evidence" value="ECO:0007669"/>
    <property type="project" value="InterPro"/>
</dbReference>
<dbReference type="PANTHER" id="PTHR38121">
    <property type="entry name" value="GH16 DOMAIN-CONTAINING PROTEIN"/>
    <property type="match status" value="1"/>
</dbReference>
<comment type="caution">
    <text evidence="3">The sequence shown here is derived from an EMBL/GenBank/DDBJ whole genome shotgun (WGS) entry which is preliminary data.</text>
</comment>
<dbReference type="CDD" id="cd00413">
    <property type="entry name" value="Glyco_hydrolase_16"/>
    <property type="match status" value="1"/>
</dbReference>
<protein>
    <submittedName>
        <fullName evidence="3">Concanavalin A-like lectin/glucanase domain-containing protein</fullName>
    </submittedName>
</protein>
<proteinExistence type="predicted"/>
<dbReference type="SUPFAM" id="SSF49899">
    <property type="entry name" value="Concanavalin A-like lectins/glucanases"/>
    <property type="match status" value="1"/>
</dbReference>
<dbReference type="InterPro" id="IPR000757">
    <property type="entry name" value="Beta-glucanase-like"/>
</dbReference>
<evidence type="ECO:0000256" key="1">
    <source>
        <dbReference type="SAM" id="SignalP"/>
    </source>
</evidence>
<keyword evidence="1" id="KW-0732">Signal</keyword>
<dbReference type="GO" id="GO:0005975">
    <property type="term" value="P:carbohydrate metabolic process"/>
    <property type="evidence" value="ECO:0007669"/>
    <property type="project" value="InterPro"/>
</dbReference>
<dbReference type="PROSITE" id="PS51762">
    <property type="entry name" value="GH16_2"/>
    <property type="match status" value="1"/>
</dbReference>
<evidence type="ECO:0000259" key="2">
    <source>
        <dbReference type="PROSITE" id="PS51762"/>
    </source>
</evidence>
<dbReference type="Gene3D" id="2.60.120.200">
    <property type="match status" value="1"/>
</dbReference>
<organism evidence="3 4">
    <name type="scientific">Echria macrotheca</name>
    <dbReference type="NCBI Taxonomy" id="438768"/>
    <lineage>
        <taxon>Eukaryota</taxon>
        <taxon>Fungi</taxon>
        <taxon>Dikarya</taxon>
        <taxon>Ascomycota</taxon>
        <taxon>Pezizomycotina</taxon>
        <taxon>Sordariomycetes</taxon>
        <taxon>Sordariomycetidae</taxon>
        <taxon>Sordariales</taxon>
        <taxon>Schizotheciaceae</taxon>
        <taxon>Echria</taxon>
    </lineage>
</organism>
<dbReference type="PANTHER" id="PTHR38121:SF5">
    <property type="entry name" value="GH16 DOMAIN-CONTAINING PROTEIN"/>
    <property type="match status" value="1"/>
</dbReference>
<feature type="signal peptide" evidence="1">
    <location>
        <begin position="1"/>
        <end position="35"/>
    </location>
</feature>
<dbReference type="Proteomes" id="UP001239445">
    <property type="component" value="Unassembled WGS sequence"/>
</dbReference>
<dbReference type="InterPro" id="IPR013320">
    <property type="entry name" value="ConA-like_dom_sf"/>
</dbReference>
<dbReference type="EMBL" id="MU839832">
    <property type="protein sequence ID" value="KAK1756110.1"/>
    <property type="molecule type" value="Genomic_DNA"/>
</dbReference>
<sequence length="385" mass="42607">MLGRRRWRWLIPPASSSSTIFLLSLLLSSSGSVSADCECGYSYSYTTQPAKHHVFTEVTESNFARLSGEVSSIRTNTDWIRQAFNLTAEEARGDYGEMFAVENIQLQNDGGDGGLRLTVGSSLVQDMVPTAEIDTARMDMTTGTFRASIKLTGVPGTCAAFFWYYNDTQEIDMEFLSKDFNPQNKSYPVNLVLQSPQAARMGYDASKTNNFLKAYLPFDPTLDFHEYRIDYLPGTVFFYADGVLLAQMDGAAVPSSPGHLVLRHWSNGNKLWSGGPPPVDAIMKVRYVKAYFNSSAPQRHEDWARRCRDGGTGTGTAANSICRIPELTVANVSAKDWFFSEKGNMTNNQTIYGLDSGAAGRRQSGRRGAVWALILATGWWALMFA</sequence>
<feature type="domain" description="GH16" evidence="2">
    <location>
        <begin position="41"/>
        <end position="296"/>
    </location>
</feature>
<name>A0AAJ0BD52_9PEZI</name>
<feature type="chain" id="PRO_5042521848" evidence="1">
    <location>
        <begin position="36"/>
        <end position="385"/>
    </location>
</feature>
<accession>A0AAJ0BD52</accession>